<evidence type="ECO:0000256" key="1">
    <source>
        <dbReference type="SAM" id="MobiDB-lite"/>
    </source>
</evidence>
<reference evidence="2 3" key="1">
    <citation type="submission" date="2019-06" db="EMBL/GenBank/DDBJ databases">
        <title>Draft genome of Streptomyces sedi sp. JCM16909.</title>
        <authorList>
            <person name="Klykleung N."/>
            <person name="Tanasupawat S."/>
            <person name="Kudo T."/>
            <person name="Yuki M."/>
            <person name="Ohkuma M."/>
        </authorList>
    </citation>
    <scope>NUCLEOTIDE SEQUENCE [LARGE SCALE GENOMIC DNA]</scope>
    <source>
        <strain evidence="2 3">JCM 16909</strain>
    </source>
</reference>
<accession>A0A5C4V8H9</accession>
<feature type="region of interest" description="Disordered" evidence="1">
    <location>
        <begin position="95"/>
        <end position="133"/>
    </location>
</feature>
<dbReference type="Proteomes" id="UP000311713">
    <property type="component" value="Unassembled WGS sequence"/>
</dbReference>
<keyword evidence="3" id="KW-1185">Reference proteome</keyword>
<dbReference type="OrthoDB" id="4320909at2"/>
<dbReference type="RefSeq" id="WP_139641999.1">
    <property type="nucleotide sequence ID" value="NZ_VDGT01000004.1"/>
</dbReference>
<feature type="compositionally biased region" description="Acidic residues" evidence="1">
    <location>
        <begin position="101"/>
        <end position="133"/>
    </location>
</feature>
<evidence type="ECO:0000313" key="3">
    <source>
        <dbReference type="Proteomes" id="UP000311713"/>
    </source>
</evidence>
<dbReference type="AlphaFoldDB" id="A0A5C4V8H9"/>
<dbReference type="EMBL" id="VDGT01000004">
    <property type="protein sequence ID" value="TNM32204.1"/>
    <property type="molecule type" value="Genomic_DNA"/>
</dbReference>
<proteinExistence type="predicted"/>
<name>A0A5C4V8H9_9ACTN</name>
<evidence type="ECO:0000313" key="2">
    <source>
        <dbReference type="EMBL" id="TNM32204.1"/>
    </source>
</evidence>
<sequence length="133" mass="14494">MIVIDDKPARLLPWEDALGRPCYLAGGGRGRVTAFADEAERKQMRYAELLIDLSDGMIEDESCERADLADLGTCLTAALRDLHRIARSRGSRLDHYLTQELEAESPEPDDPTASDEEEADDGDGSDDGEPSAG</sequence>
<protein>
    <submittedName>
        <fullName evidence="2">Uncharacterized protein</fullName>
    </submittedName>
</protein>
<organism evidence="2 3">
    <name type="scientific">Streptomyces sedi</name>
    <dbReference type="NCBI Taxonomy" id="555059"/>
    <lineage>
        <taxon>Bacteria</taxon>
        <taxon>Bacillati</taxon>
        <taxon>Actinomycetota</taxon>
        <taxon>Actinomycetes</taxon>
        <taxon>Kitasatosporales</taxon>
        <taxon>Streptomycetaceae</taxon>
        <taxon>Streptomyces</taxon>
    </lineage>
</organism>
<gene>
    <name evidence="2" type="ORF">FH715_07335</name>
</gene>
<comment type="caution">
    <text evidence="2">The sequence shown here is derived from an EMBL/GenBank/DDBJ whole genome shotgun (WGS) entry which is preliminary data.</text>
</comment>